<dbReference type="SUPFAM" id="SSF46626">
    <property type="entry name" value="Cytochrome c"/>
    <property type="match status" value="2"/>
</dbReference>
<dbReference type="InterPro" id="IPR036909">
    <property type="entry name" value="Cyt_c-like_dom_sf"/>
</dbReference>
<dbReference type="GO" id="GO:0020037">
    <property type="term" value="F:heme binding"/>
    <property type="evidence" value="ECO:0007669"/>
    <property type="project" value="InterPro"/>
</dbReference>
<dbReference type="OrthoDB" id="9805202at2"/>
<dbReference type="InterPro" id="IPR009056">
    <property type="entry name" value="Cyt_c-like_dom"/>
</dbReference>
<dbReference type="InterPro" id="IPR004852">
    <property type="entry name" value="Di-haem_cyt_c_peroxidsae"/>
</dbReference>
<dbReference type="PANTHER" id="PTHR30600:SF10">
    <property type="entry name" value="BLL6722 PROTEIN"/>
    <property type="match status" value="1"/>
</dbReference>
<gene>
    <name evidence="9" type="ORF">DJ013_05240</name>
</gene>
<dbReference type="PROSITE" id="PS51007">
    <property type="entry name" value="CYTC"/>
    <property type="match status" value="1"/>
</dbReference>
<keyword evidence="3 7" id="KW-0479">Metal-binding</keyword>
<keyword evidence="5" id="KW-0560">Oxidoreductase</keyword>
<evidence type="ECO:0000256" key="1">
    <source>
        <dbReference type="ARBA" id="ARBA00004196"/>
    </source>
</evidence>
<dbReference type="Gene3D" id="1.10.760.10">
    <property type="entry name" value="Cytochrome c-like domain"/>
    <property type="match status" value="2"/>
</dbReference>
<dbReference type="Proteomes" id="UP000249873">
    <property type="component" value="Chromosome"/>
</dbReference>
<evidence type="ECO:0000256" key="2">
    <source>
        <dbReference type="ARBA" id="ARBA00022617"/>
    </source>
</evidence>
<accession>A0A2Z4G8N9</accession>
<proteinExistence type="predicted"/>
<dbReference type="GO" id="GO:0030313">
    <property type="term" value="C:cell envelope"/>
    <property type="evidence" value="ECO:0007669"/>
    <property type="project" value="UniProtKB-SubCell"/>
</dbReference>
<dbReference type="InterPro" id="IPR051395">
    <property type="entry name" value="Cytochrome_c_Peroxidase/MauG"/>
</dbReference>
<dbReference type="RefSeq" id="WP_111370701.1">
    <property type="nucleotide sequence ID" value="NZ_CP029480.1"/>
</dbReference>
<comment type="subcellular location">
    <subcellularLocation>
        <location evidence="1">Cell envelope</location>
    </subcellularLocation>
</comment>
<evidence type="ECO:0000256" key="5">
    <source>
        <dbReference type="ARBA" id="ARBA00023002"/>
    </source>
</evidence>
<feature type="domain" description="Cytochrome c" evidence="8">
    <location>
        <begin position="282"/>
        <end position="425"/>
    </location>
</feature>
<keyword evidence="10" id="KW-1185">Reference proteome</keyword>
<keyword evidence="2 7" id="KW-0349">Heme</keyword>
<evidence type="ECO:0000313" key="10">
    <source>
        <dbReference type="Proteomes" id="UP000249873"/>
    </source>
</evidence>
<dbReference type="KEGG" id="als:DJ013_05240"/>
<protein>
    <submittedName>
        <fullName evidence="9">Cytochrome-c peroxidase</fullName>
    </submittedName>
</protein>
<keyword evidence="9" id="KW-0575">Peroxidase</keyword>
<dbReference type="EMBL" id="CP029480">
    <property type="protein sequence ID" value="AWV97599.1"/>
    <property type="molecule type" value="Genomic_DNA"/>
</dbReference>
<dbReference type="GO" id="GO:0046872">
    <property type="term" value="F:metal ion binding"/>
    <property type="evidence" value="ECO:0007669"/>
    <property type="project" value="UniProtKB-KW"/>
</dbReference>
<dbReference type="AlphaFoldDB" id="A0A2Z4G8N9"/>
<dbReference type="Pfam" id="PF03150">
    <property type="entry name" value="CCP_MauG"/>
    <property type="match status" value="1"/>
</dbReference>
<evidence type="ECO:0000259" key="8">
    <source>
        <dbReference type="PROSITE" id="PS51007"/>
    </source>
</evidence>
<reference evidence="9 10" key="1">
    <citation type="submission" date="2018-05" db="EMBL/GenBank/DDBJ databases">
        <title>Complete genome sequence of Arcticibacterium luteifluviistationis SM1504T, a cytophagaceae bacterium isolated from Arctic surface seawater.</title>
        <authorList>
            <person name="Li Y."/>
            <person name="Qin Q.-L."/>
        </authorList>
    </citation>
    <scope>NUCLEOTIDE SEQUENCE [LARGE SCALE GENOMIC DNA]</scope>
    <source>
        <strain evidence="9 10">SM1504</strain>
    </source>
</reference>
<dbReference type="GO" id="GO:0004130">
    <property type="term" value="F:cytochrome-c peroxidase activity"/>
    <property type="evidence" value="ECO:0007669"/>
    <property type="project" value="TreeGrafter"/>
</dbReference>
<dbReference type="PANTHER" id="PTHR30600">
    <property type="entry name" value="CYTOCHROME C PEROXIDASE-RELATED"/>
    <property type="match status" value="1"/>
</dbReference>
<evidence type="ECO:0000256" key="4">
    <source>
        <dbReference type="ARBA" id="ARBA00022729"/>
    </source>
</evidence>
<dbReference type="GO" id="GO:0009055">
    <property type="term" value="F:electron transfer activity"/>
    <property type="evidence" value="ECO:0007669"/>
    <property type="project" value="InterPro"/>
</dbReference>
<evidence type="ECO:0000256" key="6">
    <source>
        <dbReference type="ARBA" id="ARBA00023004"/>
    </source>
</evidence>
<dbReference type="PROSITE" id="PS51257">
    <property type="entry name" value="PROKAR_LIPOPROTEIN"/>
    <property type="match status" value="1"/>
</dbReference>
<sequence length="457" mass="50426">MLKNIYTYAFFLTSLIFLSSCNNNEDIMVAAGETDIALEDALLASSDNVGKAFYRMPDSDEFSKIPQDPKNPLTAAKVELGKFLFHETGIAQHPTMSAGMNTYSCASCHHAKAGFQACMPQGIGEGGIGFGQVGESRVINPAYLEKDIDTQPIRSPSAMNLAYQTSVLWNGQFGGTHDNIGTEASWTEGTPIATNKLGFQGIETQAIAGRDVHRLMIDRIFMSHVGNYRQMYINAYDENSFNDPLELKNNGALAIAAYERTLLSNQSPFQLWLKGDYNAMLEEEKQGAILFFGKAKCASCHNGPSLANMDFHAIGMKDLAKGNYGNLQVYNVDETNVEHKGRGGFTKKTEDLYKFKVPQLYNLKDSPFYGHGASFTSIRDVIEYKNKAIPENSNVSNAQLDPAFTALNLTSEEIDLITLFLKNGLRDPNLERYSPESLPSGLGFPNNDNQTRIDLGF</sequence>
<keyword evidence="4" id="KW-0732">Signal</keyword>
<name>A0A2Z4G8N9_9BACT</name>
<organism evidence="9 10">
    <name type="scientific">Arcticibacterium luteifluviistationis</name>
    <dbReference type="NCBI Taxonomy" id="1784714"/>
    <lineage>
        <taxon>Bacteria</taxon>
        <taxon>Pseudomonadati</taxon>
        <taxon>Bacteroidota</taxon>
        <taxon>Cytophagia</taxon>
        <taxon>Cytophagales</taxon>
        <taxon>Leadbetterellaceae</taxon>
        <taxon>Arcticibacterium</taxon>
    </lineage>
</organism>
<evidence type="ECO:0000313" key="9">
    <source>
        <dbReference type="EMBL" id="AWV97599.1"/>
    </source>
</evidence>
<evidence type="ECO:0000256" key="3">
    <source>
        <dbReference type="ARBA" id="ARBA00022723"/>
    </source>
</evidence>
<evidence type="ECO:0000256" key="7">
    <source>
        <dbReference type="PROSITE-ProRule" id="PRU00433"/>
    </source>
</evidence>
<keyword evidence="6 7" id="KW-0408">Iron</keyword>